<sequence>MSKDESAIAQSKSANKSFNVMKLICEFKKKFFSSEPSISLRHLLYYNGNYLENDKVEAICCTMNRLLFFYLLIKWINFEVW</sequence>
<reference evidence="1" key="1">
    <citation type="journal article" date="2023" name="bioRxiv">
        <title>Scaffold-level genome assemblies of two parasitoid biocontrol wasps reveal the parthenogenesis mechanism and an associated novel virus.</title>
        <authorList>
            <person name="Inwood S."/>
            <person name="Skelly J."/>
            <person name="Guhlin J."/>
            <person name="Harrop T."/>
            <person name="Goldson S."/>
            <person name="Dearden P."/>
        </authorList>
    </citation>
    <scope>NUCLEOTIDE SEQUENCE</scope>
    <source>
        <strain evidence="1">Irish</strain>
        <tissue evidence="1">Whole body</tissue>
    </source>
</reference>
<name>A0AA39KTH9_9HYME</name>
<reference evidence="1" key="2">
    <citation type="submission" date="2023-03" db="EMBL/GenBank/DDBJ databases">
        <authorList>
            <person name="Inwood S.N."/>
            <person name="Skelly J.G."/>
            <person name="Guhlin J."/>
            <person name="Harrop T.W.R."/>
            <person name="Goldson S.G."/>
            <person name="Dearden P.K."/>
        </authorList>
    </citation>
    <scope>NUCLEOTIDE SEQUENCE</scope>
    <source>
        <strain evidence="1">Irish</strain>
        <tissue evidence="1">Whole body</tissue>
    </source>
</reference>
<feature type="non-terminal residue" evidence="1">
    <location>
        <position position="81"/>
    </location>
</feature>
<dbReference type="AlphaFoldDB" id="A0AA39KTH9"/>
<evidence type="ECO:0000313" key="2">
    <source>
        <dbReference type="Proteomes" id="UP001168990"/>
    </source>
</evidence>
<keyword evidence="2" id="KW-1185">Reference proteome</keyword>
<evidence type="ECO:0000313" key="1">
    <source>
        <dbReference type="EMBL" id="KAK0173333.1"/>
    </source>
</evidence>
<dbReference type="Proteomes" id="UP001168990">
    <property type="component" value="Unassembled WGS sequence"/>
</dbReference>
<accession>A0AA39KTH9</accession>
<comment type="caution">
    <text evidence="1">The sequence shown here is derived from an EMBL/GenBank/DDBJ whole genome shotgun (WGS) entry which is preliminary data.</text>
</comment>
<proteinExistence type="predicted"/>
<organism evidence="1 2">
    <name type="scientific">Microctonus aethiopoides</name>
    <dbReference type="NCBI Taxonomy" id="144406"/>
    <lineage>
        <taxon>Eukaryota</taxon>
        <taxon>Metazoa</taxon>
        <taxon>Ecdysozoa</taxon>
        <taxon>Arthropoda</taxon>
        <taxon>Hexapoda</taxon>
        <taxon>Insecta</taxon>
        <taxon>Pterygota</taxon>
        <taxon>Neoptera</taxon>
        <taxon>Endopterygota</taxon>
        <taxon>Hymenoptera</taxon>
        <taxon>Apocrita</taxon>
        <taxon>Ichneumonoidea</taxon>
        <taxon>Braconidae</taxon>
        <taxon>Euphorinae</taxon>
        <taxon>Microctonus</taxon>
    </lineage>
</organism>
<gene>
    <name evidence="1" type="ORF">PV328_006548</name>
</gene>
<protein>
    <submittedName>
        <fullName evidence="1">Uncharacterized protein</fullName>
    </submittedName>
</protein>
<dbReference type="EMBL" id="JAQQBS010000002">
    <property type="protein sequence ID" value="KAK0173333.1"/>
    <property type="molecule type" value="Genomic_DNA"/>
</dbReference>